<dbReference type="EC" id="2.7.13.3" evidence="4"/>
<keyword evidence="19" id="KW-0812">Transmembrane</keyword>
<dbReference type="GO" id="GO:0051539">
    <property type="term" value="F:4 iron, 4 sulfur cluster binding"/>
    <property type="evidence" value="ECO:0007669"/>
    <property type="project" value="UniProtKB-KW"/>
</dbReference>
<evidence type="ECO:0000256" key="4">
    <source>
        <dbReference type="ARBA" id="ARBA00012438"/>
    </source>
</evidence>
<dbReference type="PANTHER" id="PTHR24421:SF10">
    <property type="entry name" value="NITRATE_NITRITE SENSOR PROTEIN NARQ"/>
    <property type="match status" value="1"/>
</dbReference>
<keyword evidence="13" id="KW-0067">ATP-binding</keyword>
<dbReference type="InterPro" id="IPR050482">
    <property type="entry name" value="Sensor_HK_TwoCompSys"/>
</dbReference>
<dbReference type="EMBL" id="FOHX01000003">
    <property type="protein sequence ID" value="SET62455.1"/>
    <property type="molecule type" value="Genomic_DNA"/>
</dbReference>
<evidence type="ECO:0000256" key="1">
    <source>
        <dbReference type="ARBA" id="ARBA00000085"/>
    </source>
</evidence>
<evidence type="ECO:0000256" key="5">
    <source>
        <dbReference type="ARBA" id="ARBA00017322"/>
    </source>
</evidence>
<evidence type="ECO:0000256" key="13">
    <source>
        <dbReference type="ARBA" id="ARBA00022840"/>
    </source>
</evidence>
<feature type="domain" description="Histidine kinase" evidence="20">
    <location>
        <begin position="514"/>
        <end position="600"/>
    </location>
</feature>
<dbReference type="InterPro" id="IPR004358">
    <property type="entry name" value="Sig_transdc_His_kin-like_C"/>
</dbReference>
<keyword evidence="15" id="KW-0902">Two-component regulatory system</keyword>
<evidence type="ECO:0000313" key="21">
    <source>
        <dbReference type="EMBL" id="SET62455.1"/>
    </source>
</evidence>
<dbReference type="GO" id="GO:0005737">
    <property type="term" value="C:cytoplasm"/>
    <property type="evidence" value="ECO:0007669"/>
    <property type="project" value="UniProtKB-SubCell"/>
</dbReference>
<keyword evidence="19" id="KW-0472">Membrane</keyword>
<comment type="catalytic activity">
    <reaction evidence="1">
        <text>ATP + protein L-histidine = ADP + protein N-phospho-L-histidine.</text>
        <dbReference type="EC" id="2.7.13.3"/>
    </reaction>
</comment>
<gene>
    <name evidence="21" type="ORF">SAMN05421811_103636</name>
</gene>
<keyword evidence="7" id="KW-0963">Cytoplasm</keyword>
<evidence type="ECO:0000256" key="14">
    <source>
        <dbReference type="ARBA" id="ARBA00023004"/>
    </source>
</evidence>
<accession>A0A1I0FW24</accession>
<feature type="transmembrane region" description="Helical" evidence="19">
    <location>
        <begin position="214"/>
        <end position="232"/>
    </location>
</feature>
<keyword evidence="11" id="KW-0547">Nucleotide-binding</keyword>
<evidence type="ECO:0000256" key="3">
    <source>
        <dbReference type="ARBA" id="ARBA00004496"/>
    </source>
</evidence>
<keyword evidence="14" id="KW-0408">Iron</keyword>
<evidence type="ECO:0000256" key="17">
    <source>
        <dbReference type="ARBA" id="ARBA00024827"/>
    </source>
</evidence>
<keyword evidence="12 21" id="KW-0418">Kinase</keyword>
<dbReference type="GO" id="GO:0016020">
    <property type="term" value="C:membrane"/>
    <property type="evidence" value="ECO:0007669"/>
    <property type="project" value="InterPro"/>
</dbReference>
<evidence type="ECO:0000256" key="9">
    <source>
        <dbReference type="ARBA" id="ARBA00022679"/>
    </source>
</evidence>
<evidence type="ECO:0000256" key="7">
    <source>
        <dbReference type="ARBA" id="ARBA00022490"/>
    </source>
</evidence>
<keyword evidence="8" id="KW-0597">Phosphoprotein</keyword>
<dbReference type="CDD" id="cd16917">
    <property type="entry name" value="HATPase_UhpB-NarQ-NarX-like"/>
    <property type="match status" value="1"/>
</dbReference>
<name>A0A1I0FW24_9ACTN</name>
<dbReference type="PRINTS" id="PR00344">
    <property type="entry name" value="BCTRLSENSOR"/>
</dbReference>
<feature type="transmembrane region" description="Helical" evidence="19">
    <location>
        <begin position="51"/>
        <end position="74"/>
    </location>
</feature>
<dbReference type="Gene3D" id="1.20.5.1930">
    <property type="match status" value="1"/>
</dbReference>
<dbReference type="SMART" id="SM00387">
    <property type="entry name" value="HATPase_c"/>
    <property type="match status" value="1"/>
</dbReference>
<evidence type="ECO:0000256" key="2">
    <source>
        <dbReference type="ARBA" id="ARBA00001966"/>
    </source>
</evidence>
<dbReference type="InterPro" id="IPR011712">
    <property type="entry name" value="Sig_transdc_His_kin_sub3_dim/P"/>
</dbReference>
<dbReference type="PROSITE" id="PS50109">
    <property type="entry name" value="HIS_KIN"/>
    <property type="match status" value="1"/>
</dbReference>
<evidence type="ECO:0000256" key="11">
    <source>
        <dbReference type="ARBA" id="ARBA00022741"/>
    </source>
</evidence>
<evidence type="ECO:0000313" key="22">
    <source>
        <dbReference type="Proteomes" id="UP000199361"/>
    </source>
</evidence>
<dbReference type="Pfam" id="PF07730">
    <property type="entry name" value="HisKA_3"/>
    <property type="match status" value="1"/>
</dbReference>
<protein>
    <recommendedName>
        <fullName evidence="5">Oxygen sensor histidine kinase NreB</fullName>
        <ecNumber evidence="4">2.7.13.3</ecNumber>
    </recommendedName>
    <alternativeName>
        <fullName evidence="18">Nitrogen regulation protein B</fullName>
    </alternativeName>
</protein>
<comment type="function">
    <text evidence="17">Member of the two-component regulatory system NreB/NreC involved in the control of dissimilatory nitrate/nitrite reduction in response to oxygen. NreB functions as a direct oxygen sensor histidine kinase which is autophosphorylated, in the absence of oxygen, probably at the conserved histidine residue, and transfers its phosphate group probably to a conserved aspartate residue of NreC. NreB/NreC activates the expression of the nitrate (narGHJI) and nitrite (nir) reductase operons, as well as the putative nitrate transporter gene narT.</text>
</comment>
<keyword evidence="16" id="KW-0411">Iron-sulfur</keyword>
<dbReference type="InterPro" id="IPR036890">
    <property type="entry name" value="HATPase_C_sf"/>
</dbReference>
<dbReference type="GO" id="GO:0046872">
    <property type="term" value="F:metal ion binding"/>
    <property type="evidence" value="ECO:0007669"/>
    <property type="project" value="UniProtKB-KW"/>
</dbReference>
<dbReference type="SUPFAM" id="SSF55874">
    <property type="entry name" value="ATPase domain of HSP90 chaperone/DNA topoisomerase II/histidine kinase"/>
    <property type="match status" value="1"/>
</dbReference>
<keyword evidence="9" id="KW-0808">Transferase</keyword>
<dbReference type="Gene3D" id="3.30.565.10">
    <property type="entry name" value="Histidine kinase-like ATPase, C-terminal domain"/>
    <property type="match status" value="1"/>
</dbReference>
<dbReference type="STRING" id="568860.SAMN05421811_103636"/>
<evidence type="ECO:0000256" key="10">
    <source>
        <dbReference type="ARBA" id="ARBA00022723"/>
    </source>
</evidence>
<dbReference type="InterPro" id="IPR005467">
    <property type="entry name" value="His_kinase_dom"/>
</dbReference>
<dbReference type="AlphaFoldDB" id="A0A1I0FW24"/>
<dbReference type="Pfam" id="PF02518">
    <property type="entry name" value="HATPase_c"/>
    <property type="match status" value="1"/>
</dbReference>
<evidence type="ECO:0000256" key="12">
    <source>
        <dbReference type="ARBA" id="ARBA00022777"/>
    </source>
</evidence>
<feature type="transmembrane region" description="Helical" evidence="19">
    <location>
        <begin position="153"/>
        <end position="171"/>
    </location>
</feature>
<organism evidence="21 22">
    <name type="scientific">Nonomuraea wenchangensis</name>
    <dbReference type="NCBI Taxonomy" id="568860"/>
    <lineage>
        <taxon>Bacteria</taxon>
        <taxon>Bacillati</taxon>
        <taxon>Actinomycetota</taxon>
        <taxon>Actinomycetes</taxon>
        <taxon>Streptosporangiales</taxon>
        <taxon>Streptosporangiaceae</taxon>
        <taxon>Nonomuraea</taxon>
    </lineage>
</organism>
<dbReference type="Proteomes" id="UP000199361">
    <property type="component" value="Unassembled WGS sequence"/>
</dbReference>
<evidence type="ECO:0000256" key="15">
    <source>
        <dbReference type="ARBA" id="ARBA00023012"/>
    </source>
</evidence>
<dbReference type="PANTHER" id="PTHR24421">
    <property type="entry name" value="NITRATE/NITRITE SENSOR PROTEIN NARX-RELATED"/>
    <property type="match status" value="1"/>
</dbReference>
<keyword evidence="19" id="KW-1133">Transmembrane helix</keyword>
<dbReference type="GO" id="GO:0000155">
    <property type="term" value="F:phosphorelay sensor kinase activity"/>
    <property type="evidence" value="ECO:0007669"/>
    <property type="project" value="InterPro"/>
</dbReference>
<evidence type="ECO:0000256" key="8">
    <source>
        <dbReference type="ARBA" id="ARBA00022553"/>
    </source>
</evidence>
<sequence>MAFRARGLQTDPMWVPRAAVGAVAVLVGVAGLAGAAAEGFAAAAYGVRLPLTLALAGTLVGVGWSVAGALLAWLRPANAIGWLLLVVGTMTQLSLTEEAFAAAGWLGPAAAAGDWTARAPGLVLTLVGGWSIMAMLGTLPAFFPTGRPPGRTWWWPVGVVALGAVLIQLHWLAGQPSDDPLGAVSFVVYLAGAATIWVLATIRLARSAGPRRQQLAWLLGSVILIIVVNLLGDSLVAQVAQITSLYLLPAAIAIAVLRYRLLGIDASPRADPVRIVTEIGTHVGASADTEGELLTAVLAAVRRSVAAPGARIRDASRSVIACSGDLQPDAELPPTAFSAALAVGDLPLGVLEVAPKWPEEGFARREERMLAALAAQVAAVLHARSLAEQLEAQRDAAMDARTRERERLRHELHDGLGPALTGMGLGLAGLEDAIRASSATTALQITGVLRAEVARTVSEVRRILDDLQPTALEERGFAEAIRRGAVSVAAALPVSVEVGPLPALPPRVEQTAYRVVAEAVTNAVRHAGATRLDVCVRGDEGDNLVIDVRDDGAGFDPSRPPRDGIGLASMRARARELGGELAISSSDAGTTVTLRVPAAVLIA</sequence>
<feature type="transmembrane region" description="Helical" evidence="19">
    <location>
        <begin position="183"/>
        <end position="202"/>
    </location>
</feature>
<comment type="cofactor">
    <cofactor evidence="2">
        <name>[4Fe-4S] cluster</name>
        <dbReference type="ChEBI" id="CHEBI:49883"/>
    </cofactor>
</comment>
<proteinExistence type="predicted"/>
<keyword evidence="10" id="KW-0479">Metal-binding</keyword>
<feature type="transmembrane region" description="Helical" evidence="19">
    <location>
        <begin position="119"/>
        <end position="141"/>
    </location>
</feature>
<comment type="subcellular location">
    <subcellularLocation>
        <location evidence="3">Cytoplasm</location>
    </subcellularLocation>
</comment>
<reference evidence="21 22" key="1">
    <citation type="submission" date="2016-10" db="EMBL/GenBank/DDBJ databases">
        <authorList>
            <person name="de Groot N.N."/>
        </authorList>
    </citation>
    <scope>NUCLEOTIDE SEQUENCE [LARGE SCALE GENOMIC DNA]</scope>
    <source>
        <strain evidence="21 22">CGMCC 4.5598</strain>
    </source>
</reference>
<evidence type="ECO:0000256" key="16">
    <source>
        <dbReference type="ARBA" id="ARBA00023014"/>
    </source>
</evidence>
<dbReference type="GO" id="GO:0005524">
    <property type="term" value="F:ATP binding"/>
    <property type="evidence" value="ECO:0007669"/>
    <property type="project" value="UniProtKB-KW"/>
</dbReference>
<keyword evidence="6" id="KW-0004">4Fe-4S</keyword>
<evidence type="ECO:0000256" key="19">
    <source>
        <dbReference type="SAM" id="Phobius"/>
    </source>
</evidence>
<evidence type="ECO:0000256" key="18">
    <source>
        <dbReference type="ARBA" id="ARBA00030800"/>
    </source>
</evidence>
<dbReference type="GO" id="GO:0046983">
    <property type="term" value="F:protein dimerization activity"/>
    <property type="evidence" value="ECO:0007669"/>
    <property type="project" value="InterPro"/>
</dbReference>
<feature type="transmembrane region" description="Helical" evidence="19">
    <location>
        <begin position="81"/>
        <end position="107"/>
    </location>
</feature>
<dbReference type="InterPro" id="IPR003594">
    <property type="entry name" value="HATPase_dom"/>
</dbReference>
<evidence type="ECO:0000256" key="6">
    <source>
        <dbReference type="ARBA" id="ARBA00022485"/>
    </source>
</evidence>
<evidence type="ECO:0000259" key="20">
    <source>
        <dbReference type="PROSITE" id="PS50109"/>
    </source>
</evidence>
<keyword evidence="22" id="KW-1185">Reference proteome</keyword>